<dbReference type="Proteomes" id="UP000438120">
    <property type="component" value="Unassembled WGS sequence"/>
</dbReference>
<feature type="transmembrane region" description="Helical" evidence="6">
    <location>
        <begin position="245"/>
        <end position="267"/>
    </location>
</feature>
<comment type="similarity">
    <text evidence="2">Belongs to the EamA transporter family.</text>
</comment>
<feature type="transmembrane region" description="Helical" evidence="6">
    <location>
        <begin position="220"/>
        <end position="238"/>
    </location>
</feature>
<gene>
    <name evidence="8" type="ORF">FYJ62_08545</name>
</gene>
<organism evidence="8 9">
    <name type="scientific">Lactobacillus porci</name>
    <dbReference type="NCBI Taxonomy" id="2012477"/>
    <lineage>
        <taxon>Bacteria</taxon>
        <taxon>Bacillati</taxon>
        <taxon>Bacillota</taxon>
        <taxon>Bacilli</taxon>
        <taxon>Lactobacillales</taxon>
        <taxon>Lactobacillaceae</taxon>
        <taxon>Lactobacillus</taxon>
    </lineage>
</organism>
<feature type="transmembrane region" description="Helical" evidence="6">
    <location>
        <begin position="273"/>
        <end position="292"/>
    </location>
</feature>
<dbReference type="EMBL" id="VUMX01000027">
    <property type="protein sequence ID" value="MST87663.1"/>
    <property type="molecule type" value="Genomic_DNA"/>
</dbReference>
<evidence type="ECO:0000256" key="1">
    <source>
        <dbReference type="ARBA" id="ARBA00004127"/>
    </source>
</evidence>
<keyword evidence="9" id="KW-1185">Reference proteome</keyword>
<comment type="caution">
    <text evidence="8">The sequence shown here is derived from an EMBL/GenBank/DDBJ whole genome shotgun (WGS) entry which is preliminary data.</text>
</comment>
<feature type="transmembrane region" description="Helical" evidence="6">
    <location>
        <begin position="131"/>
        <end position="154"/>
    </location>
</feature>
<dbReference type="InterPro" id="IPR037185">
    <property type="entry name" value="EmrE-like"/>
</dbReference>
<feature type="transmembrane region" description="Helical" evidence="6">
    <location>
        <begin position="99"/>
        <end position="119"/>
    </location>
</feature>
<dbReference type="OrthoDB" id="9810818at2"/>
<proteinExistence type="inferred from homology"/>
<protein>
    <submittedName>
        <fullName evidence="8">EamA family transporter</fullName>
    </submittedName>
</protein>
<dbReference type="PANTHER" id="PTHR32322:SF2">
    <property type="entry name" value="EAMA DOMAIN-CONTAINING PROTEIN"/>
    <property type="match status" value="1"/>
</dbReference>
<accession>A0A6A8MG04</accession>
<feature type="domain" description="EamA" evidence="7">
    <location>
        <begin position="7"/>
        <end position="145"/>
    </location>
</feature>
<evidence type="ECO:0000256" key="2">
    <source>
        <dbReference type="ARBA" id="ARBA00007362"/>
    </source>
</evidence>
<keyword evidence="4 6" id="KW-1133">Transmembrane helix</keyword>
<dbReference type="AlphaFoldDB" id="A0A6A8MG04"/>
<evidence type="ECO:0000256" key="3">
    <source>
        <dbReference type="ARBA" id="ARBA00022692"/>
    </source>
</evidence>
<reference evidence="8 9" key="1">
    <citation type="submission" date="2019-08" db="EMBL/GenBank/DDBJ databases">
        <title>In-depth cultivation of the pig gut microbiome towards novel bacterial diversity and tailored functional studies.</title>
        <authorList>
            <person name="Wylensek D."/>
            <person name="Hitch T.C.A."/>
            <person name="Clavel T."/>
        </authorList>
    </citation>
    <scope>NUCLEOTIDE SEQUENCE [LARGE SCALE GENOMIC DNA]</scope>
    <source>
        <strain evidence="8 9">Bifido-178-WT-2B</strain>
    </source>
</reference>
<feature type="transmembrane region" description="Helical" evidence="6">
    <location>
        <begin position="189"/>
        <end position="208"/>
    </location>
</feature>
<keyword evidence="5 6" id="KW-0472">Membrane</keyword>
<dbReference type="InterPro" id="IPR050638">
    <property type="entry name" value="AA-Vitamin_Transporters"/>
</dbReference>
<evidence type="ECO:0000256" key="5">
    <source>
        <dbReference type="ARBA" id="ARBA00023136"/>
    </source>
</evidence>
<feature type="transmembrane region" description="Helical" evidence="6">
    <location>
        <begin position="34"/>
        <end position="53"/>
    </location>
</feature>
<name>A0A6A8MG04_9LACO</name>
<evidence type="ECO:0000259" key="7">
    <source>
        <dbReference type="Pfam" id="PF00892"/>
    </source>
</evidence>
<dbReference type="SUPFAM" id="SSF103481">
    <property type="entry name" value="Multidrug resistance efflux transporter EmrE"/>
    <property type="match status" value="2"/>
</dbReference>
<dbReference type="InterPro" id="IPR000620">
    <property type="entry name" value="EamA_dom"/>
</dbReference>
<keyword evidence="3 6" id="KW-0812">Transmembrane</keyword>
<dbReference type="PANTHER" id="PTHR32322">
    <property type="entry name" value="INNER MEMBRANE TRANSPORTER"/>
    <property type="match status" value="1"/>
</dbReference>
<evidence type="ECO:0000313" key="8">
    <source>
        <dbReference type="EMBL" id="MST87663.1"/>
    </source>
</evidence>
<evidence type="ECO:0000256" key="4">
    <source>
        <dbReference type="ARBA" id="ARBA00022989"/>
    </source>
</evidence>
<feature type="domain" description="EamA" evidence="7">
    <location>
        <begin position="160"/>
        <end position="286"/>
    </location>
</feature>
<dbReference type="RefSeq" id="WP_154549272.1">
    <property type="nucleotide sequence ID" value="NZ_VUMX01000027.1"/>
</dbReference>
<dbReference type="Pfam" id="PF00892">
    <property type="entry name" value="EamA"/>
    <property type="match status" value="2"/>
</dbReference>
<comment type="subcellular location">
    <subcellularLocation>
        <location evidence="1">Endomembrane system</location>
        <topology evidence="1">Multi-pass membrane protein</topology>
    </subcellularLocation>
</comment>
<sequence length="304" mass="32753">MNRKQHGIMLAVVGASLWGTSGTAAEMLYQHANINTLWLVGVRAWLAGVMFLLFSYLREGRKIFAIFHDKHDLLYGALYGLFGLVGSQLTYFYCVQLSNAPTATVLVFLAPVLIIAFMAAKTRQKPRRVDLLSIAVALVGTVILVTNGNLGHLAVTPATLFWGFLSAVTQAADIMMPAKLFKKYGTIDILSWGMLFGGIVLTPVLLAVPAKHVTLPEWGLVLYIVVAGTLLAYALYLSSVLYISAALAGILEAFEPLVATILSVSLLGSDFGIMKMVGGALIVLATGMQLLPSPRGTKLRRKQA</sequence>
<dbReference type="GO" id="GO:0016020">
    <property type="term" value="C:membrane"/>
    <property type="evidence" value="ECO:0007669"/>
    <property type="project" value="UniProtKB-SubCell"/>
</dbReference>
<feature type="transmembrane region" description="Helical" evidence="6">
    <location>
        <begin position="73"/>
        <end position="93"/>
    </location>
</feature>
<evidence type="ECO:0000256" key="6">
    <source>
        <dbReference type="SAM" id="Phobius"/>
    </source>
</evidence>
<evidence type="ECO:0000313" key="9">
    <source>
        <dbReference type="Proteomes" id="UP000438120"/>
    </source>
</evidence>